<organism evidence="1 2">
    <name type="scientific">Psychrosphaera algicola</name>
    <dbReference type="NCBI Taxonomy" id="3023714"/>
    <lineage>
        <taxon>Bacteria</taxon>
        <taxon>Pseudomonadati</taxon>
        <taxon>Pseudomonadota</taxon>
        <taxon>Gammaproteobacteria</taxon>
        <taxon>Alteromonadales</taxon>
        <taxon>Pseudoalteromonadaceae</taxon>
        <taxon>Psychrosphaera</taxon>
    </lineage>
</organism>
<dbReference type="RefSeq" id="WP_272180490.1">
    <property type="nucleotide sequence ID" value="NZ_JAQOMS010000002.1"/>
</dbReference>
<proteinExistence type="predicted"/>
<reference evidence="1 2" key="1">
    <citation type="submission" date="2023-01" db="EMBL/GenBank/DDBJ databases">
        <title>Psychrosphaera sp. nov., isolated from marine algae.</title>
        <authorList>
            <person name="Bayburt H."/>
            <person name="Choi B.J."/>
            <person name="Kim J.M."/>
            <person name="Choi D.G."/>
            <person name="Jeon C.O."/>
        </authorList>
    </citation>
    <scope>NUCLEOTIDE SEQUENCE [LARGE SCALE GENOMIC DNA]</scope>
    <source>
        <strain evidence="1 2">G1-22</strain>
    </source>
</reference>
<accession>A0ABT5FBN3</accession>
<dbReference type="Proteomes" id="UP001528411">
    <property type="component" value="Unassembled WGS sequence"/>
</dbReference>
<keyword evidence="2" id="KW-1185">Reference proteome</keyword>
<name>A0ABT5FBN3_9GAMM</name>
<comment type="caution">
    <text evidence="1">The sequence shown here is derived from an EMBL/GenBank/DDBJ whole genome shotgun (WGS) entry which is preliminary data.</text>
</comment>
<evidence type="ECO:0000313" key="1">
    <source>
        <dbReference type="EMBL" id="MDC2888945.1"/>
    </source>
</evidence>
<evidence type="ECO:0000313" key="2">
    <source>
        <dbReference type="Proteomes" id="UP001528411"/>
    </source>
</evidence>
<evidence type="ECO:0008006" key="3">
    <source>
        <dbReference type="Google" id="ProtNLM"/>
    </source>
</evidence>
<protein>
    <recommendedName>
        <fullName evidence="3">Outer membrane protein beta-barrel domain-containing protein</fullName>
    </recommendedName>
</protein>
<gene>
    <name evidence="1" type="ORF">PN838_09380</name>
</gene>
<dbReference type="EMBL" id="JAQOMS010000002">
    <property type="protein sequence ID" value="MDC2888945.1"/>
    <property type="molecule type" value="Genomic_DNA"/>
</dbReference>
<sequence>MRSNFEAIGRAAELNNEIRESDKYFTDPNPPQILTSPLAIEEDLTYFNAIAGIHYNTAFSNARKRLTWHVGANLALPVLATAKNSQLEQQYGIESIDESFNGFEARLNAGVSYEIKKGIALTFNADFMMAQFSEMSTTFKDENSGGIERTASIPDIDMSGTQFSFGILWIN</sequence>